<evidence type="ECO:0000259" key="8">
    <source>
        <dbReference type="PROSITE" id="PS50048"/>
    </source>
</evidence>
<reference evidence="9 10" key="1">
    <citation type="submission" date="2016-04" db="EMBL/GenBank/DDBJ databases">
        <title>Draft genome of Fonsecaea erecta CBS 125763.</title>
        <authorList>
            <person name="Weiss V.A."/>
            <person name="Vicente V.A."/>
            <person name="Raittz R.T."/>
            <person name="Moreno L.F."/>
            <person name="De Souza E.M."/>
            <person name="Pedrosa F.O."/>
            <person name="Steffens M.B."/>
            <person name="Faoro H."/>
            <person name="Tadra-Sfeir M.Z."/>
            <person name="Najafzadeh M.J."/>
            <person name="Felipe M.S."/>
            <person name="Teixeira M."/>
            <person name="Sun J."/>
            <person name="Xi L."/>
            <person name="Gomes R."/>
            <person name="De Azevedo C.M."/>
            <person name="Salgado C.G."/>
            <person name="Da Silva M.B."/>
            <person name="Nascimento M.F."/>
            <person name="Queiroz-Telles F."/>
            <person name="Attili D.S."/>
            <person name="Gorbushina A."/>
        </authorList>
    </citation>
    <scope>NUCLEOTIDE SEQUENCE [LARGE SCALE GENOMIC DNA]</scope>
    <source>
        <strain evidence="9 10">CBS 125763</strain>
    </source>
</reference>
<feature type="compositionally biased region" description="Pro residues" evidence="7">
    <location>
        <begin position="688"/>
        <end position="697"/>
    </location>
</feature>
<keyword evidence="10" id="KW-1185">Reference proteome</keyword>
<dbReference type="SUPFAM" id="SSF57701">
    <property type="entry name" value="Zn2/Cys6 DNA-binding domain"/>
    <property type="match status" value="1"/>
</dbReference>
<dbReference type="Proteomes" id="UP000078343">
    <property type="component" value="Unassembled WGS sequence"/>
</dbReference>
<evidence type="ECO:0000313" key="9">
    <source>
        <dbReference type="EMBL" id="OAP55148.1"/>
    </source>
</evidence>
<evidence type="ECO:0000256" key="6">
    <source>
        <dbReference type="ARBA" id="ARBA00023242"/>
    </source>
</evidence>
<dbReference type="CDD" id="cd00067">
    <property type="entry name" value="GAL4"/>
    <property type="match status" value="1"/>
</dbReference>
<dbReference type="Gene3D" id="4.10.240.10">
    <property type="entry name" value="Zn(2)-C6 fungal-type DNA-binding domain"/>
    <property type="match status" value="1"/>
</dbReference>
<feature type="domain" description="Zn(2)-C6 fungal-type" evidence="8">
    <location>
        <begin position="21"/>
        <end position="51"/>
    </location>
</feature>
<keyword evidence="4" id="KW-0238">DNA-binding</keyword>
<comment type="caution">
    <text evidence="9">The sequence shown here is derived from an EMBL/GenBank/DDBJ whole genome shotgun (WGS) entry which is preliminary data.</text>
</comment>
<dbReference type="SMART" id="SM00906">
    <property type="entry name" value="Fungal_trans"/>
    <property type="match status" value="1"/>
</dbReference>
<gene>
    <name evidence="9" type="ORF">AYL99_10848</name>
</gene>
<feature type="compositionally biased region" description="Low complexity" evidence="7">
    <location>
        <begin position="126"/>
        <end position="137"/>
    </location>
</feature>
<dbReference type="PANTHER" id="PTHR46910:SF3">
    <property type="entry name" value="HALOTOLERANCE PROTEIN 9-RELATED"/>
    <property type="match status" value="1"/>
</dbReference>
<feature type="region of interest" description="Disordered" evidence="7">
    <location>
        <begin position="680"/>
        <end position="703"/>
    </location>
</feature>
<keyword evidence="6" id="KW-0539">Nucleus</keyword>
<evidence type="ECO:0000313" key="10">
    <source>
        <dbReference type="Proteomes" id="UP000078343"/>
    </source>
</evidence>
<dbReference type="OrthoDB" id="3364175at2759"/>
<dbReference type="GO" id="GO:0005634">
    <property type="term" value="C:nucleus"/>
    <property type="evidence" value="ECO:0007669"/>
    <property type="project" value="UniProtKB-SubCell"/>
</dbReference>
<evidence type="ECO:0000256" key="7">
    <source>
        <dbReference type="SAM" id="MobiDB-lite"/>
    </source>
</evidence>
<dbReference type="RefSeq" id="XP_018688515.1">
    <property type="nucleotide sequence ID" value="XM_018842354.1"/>
</dbReference>
<dbReference type="EMBL" id="LVYI01000012">
    <property type="protein sequence ID" value="OAP55148.1"/>
    <property type="molecule type" value="Genomic_DNA"/>
</dbReference>
<keyword evidence="2" id="KW-0479">Metal-binding</keyword>
<dbReference type="PANTHER" id="PTHR46910">
    <property type="entry name" value="TRANSCRIPTION FACTOR PDR1"/>
    <property type="match status" value="1"/>
</dbReference>
<dbReference type="GO" id="GO:0008270">
    <property type="term" value="F:zinc ion binding"/>
    <property type="evidence" value="ECO:0007669"/>
    <property type="project" value="InterPro"/>
</dbReference>
<feature type="region of interest" description="Disordered" evidence="7">
    <location>
        <begin position="115"/>
        <end position="145"/>
    </location>
</feature>
<dbReference type="InterPro" id="IPR007219">
    <property type="entry name" value="XnlR_reg_dom"/>
</dbReference>
<evidence type="ECO:0000256" key="3">
    <source>
        <dbReference type="ARBA" id="ARBA00023015"/>
    </source>
</evidence>
<accession>A0A178Z5V0</accession>
<name>A0A178Z5V0_9EURO</name>
<evidence type="ECO:0000256" key="5">
    <source>
        <dbReference type="ARBA" id="ARBA00023163"/>
    </source>
</evidence>
<dbReference type="CDD" id="cd12148">
    <property type="entry name" value="fungal_TF_MHR"/>
    <property type="match status" value="1"/>
</dbReference>
<organism evidence="9 10">
    <name type="scientific">Fonsecaea erecta</name>
    <dbReference type="NCBI Taxonomy" id="1367422"/>
    <lineage>
        <taxon>Eukaryota</taxon>
        <taxon>Fungi</taxon>
        <taxon>Dikarya</taxon>
        <taxon>Ascomycota</taxon>
        <taxon>Pezizomycotina</taxon>
        <taxon>Eurotiomycetes</taxon>
        <taxon>Chaetothyriomycetidae</taxon>
        <taxon>Chaetothyriales</taxon>
        <taxon>Herpotrichiellaceae</taxon>
        <taxon>Fonsecaea</taxon>
    </lineage>
</organism>
<sequence length="763" mass="85341">MADVIKQNNKEGLKRRRVTRACDSCRVLKSKCDGQHPVCGRCAGYGYSCRWNVPSTRRRQSETRQTQLSLLSANDEIQKLRQAVRRYDFLIQGLRNSLPEDDRKAIDLGVSAIQLPSLSPEPTNPATTTQSTSSQASPEQDAASALSRRFLGEASDIAFFNTMKQALTLRPEAEPSEGDTSTVQLDSYEQDGALRTACVDSAAESLPPRAVADKFLEIYFSTIHLAYPFIWEPVFRQKYEAFWGSDSLQSFRGPWLSVLLTIFAIGACYETFADTCERGARIHHHHLWFDQAVSISQSNEKEQGMDYIAALLAQCFYLLATCQTDRAWTTLGKAVRSSQSIGLHTEDVKRPTSDSLERVSMVENRRRLWYSLYVLDRLLSLQLGRPPAIHDEDFKVAYPSKASDISISNGTAESRRNLSPKDQECADGEYFVAMIQFSGIIGRVFSLLYGPNRTENAALALSTVQSLDQDLQQWRASLPRALRFDLAHIFQKSTKLKRQRNMLAIKFYNLQALIHRPLLSPSRFLRSCPDPLAFYQAERARIVQSKKRCVVAAQHTARLLHNVADKRQLIYDFPWWQMISCLICATSILLVASLCIVGSGGGDEAEVEVEDIDWLAVDEDADVCLTVFRELSTNSNAARLAEKMMQGLKETRLNPQGRPSYFPGEMPTSVMPAGAQAVSGNNSIPNVAPAPPSPSSPPLSSSQWYPMSMDTMDMTTLTLFDQHTGASRMPLNLSEPVIWSSQFVNAQYNPFFDNATAAELDDL</sequence>
<dbReference type="Pfam" id="PF00172">
    <property type="entry name" value="Zn_clus"/>
    <property type="match status" value="1"/>
</dbReference>
<dbReference type="AlphaFoldDB" id="A0A178Z5V0"/>
<evidence type="ECO:0000256" key="4">
    <source>
        <dbReference type="ARBA" id="ARBA00023125"/>
    </source>
</evidence>
<dbReference type="GO" id="GO:0000981">
    <property type="term" value="F:DNA-binding transcription factor activity, RNA polymerase II-specific"/>
    <property type="evidence" value="ECO:0007669"/>
    <property type="project" value="InterPro"/>
</dbReference>
<dbReference type="PROSITE" id="PS50048">
    <property type="entry name" value="ZN2_CY6_FUNGAL_2"/>
    <property type="match status" value="1"/>
</dbReference>
<dbReference type="PROSITE" id="PS00463">
    <property type="entry name" value="ZN2_CY6_FUNGAL_1"/>
    <property type="match status" value="1"/>
</dbReference>
<evidence type="ECO:0000256" key="2">
    <source>
        <dbReference type="ARBA" id="ARBA00022723"/>
    </source>
</evidence>
<feature type="compositionally biased region" description="Polar residues" evidence="7">
    <location>
        <begin position="115"/>
        <end position="125"/>
    </location>
</feature>
<dbReference type="GO" id="GO:0006351">
    <property type="term" value="P:DNA-templated transcription"/>
    <property type="evidence" value="ECO:0007669"/>
    <property type="project" value="InterPro"/>
</dbReference>
<dbReference type="InterPro" id="IPR036864">
    <property type="entry name" value="Zn2-C6_fun-type_DNA-bd_sf"/>
</dbReference>
<dbReference type="InterPro" id="IPR050987">
    <property type="entry name" value="AtrR-like"/>
</dbReference>
<keyword evidence="5" id="KW-0804">Transcription</keyword>
<comment type="subcellular location">
    <subcellularLocation>
        <location evidence="1">Nucleus</location>
    </subcellularLocation>
</comment>
<dbReference type="STRING" id="1367422.A0A178Z5V0"/>
<protein>
    <recommendedName>
        <fullName evidence="8">Zn(2)-C6 fungal-type domain-containing protein</fullName>
    </recommendedName>
</protein>
<dbReference type="GO" id="GO:0003677">
    <property type="term" value="F:DNA binding"/>
    <property type="evidence" value="ECO:0007669"/>
    <property type="project" value="UniProtKB-KW"/>
</dbReference>
<proteinExistence type="predicted"/>
<dbReference type="Pfam" id="PF04082">
    <property type="entry name" value="Fungal_trans"/>
    <property type="match status" value="1"/>
</dbReference>
<dbReference type="InterPro" id="IPR001138">
    <property type="entry name" value="Zn2Cys6_DnaBD"/>
</dbReference>
<dbReference type="GeneID" id="30015016"/>
<evidence type="ECO:0000256" key="1">
    <source>
        <dbReference type="ARBA" id="ARBA00004123"/>
    </source>
</evidence>
<keyword evidence="3" id="KW-0805">Transcription regulation</keyword>
<dbReference type="SMART" id="SM00066">
    <property type="entry name" value="GAL4"/>
    <property type="match status" value="1"/>
</dbReference>